<dbReference type="GeneID" id="111105854"/>
<dbReference type="KEGG" id="cvn:111105854"/>
<dbReference type="AlphaFoldDB" id="A0A8B8AXW8"/>
<organism evidence="1 2">
    <name type="scientific">Crassostrea virginica</name>
    <name type="common">Eastern oyster</name>
    <dbReference type="NCBI Taxonomy" id="6565"/>
    <lineage>
        <taxon>Eukaryota</taxon>
        <taxon>Metazoa</taxon>
        <taxon>Spiralia</taxon>
        <taxon>Lophotrochozoa</taxon>
        <taxon>Mollusca</taxon>
        <taxon>Bivalvia</taxon>
        <taxon>Autobranchia</taxon>
        <taxon>Pteriomorphia</taxon>
        <taxon>Ostreida</taxon>
        <taxon>Ostreoidea</taxon>
        <taxon>Ostreidae</taxon>
        <taxon>Crassostrea</taxon>
    </lineage>
</organism>
<proteinExistence type="predicted"/>
<dbReference type="Proteomes" id="UP000694844">
    <property type="component" value="Chromosome 8"/>
</dbReference>
<dbReference type="OrthoDB" id="415230at2759"/>
<evidence type="ECO:0000313" key="2">
    <source>
        <dbReference type="RefSeq" id="XP_022296015.1"/>
    </source>
</evidence>
<sequence>MGNGESVGYMRPSDIRFTHDSIQYNFRDGRTLTDTFRQLLRKSTPIDNIPEMEVMQYGGKWFVVRGNRRLFVFKELEKRNQIAQVQVRKKNFDSGLFHNQYTSPNEGRSVRIRGRAREDVEREFQEEWEEYQRDNSYCTIL</sequence>
<keyword evidence="1" id="KW-1185">Reference proteome</keyword>
<gene>
    <name evidence="2" type="primary">LOC111105854</name>
</gene>
<accession>A0A8B8AXW8</accession>
<dbReference type="RefSeq" id="XP_022296015.1">
    <property type="nucleotide sequence ID" value="XM_022440307.1"/>
</dbReference>
<evidence type="ECO:0000313" key="1">
    <source>
        <dbReference type="Proteomes" id="UP000694844"/>
    </source>
</evidence>
<name>A0A8B8AXW8_CRAVI</name>
<reference evidence="2" key="1">
    <citation type="submission" date="2025-08" db="UniProtKB">
        <authorList>
            <consortium name="RefSeq"/>
        </authorList>
    </citation>
    <scope>IDENTIFICATION</scope>
    <source>
        <tissue evidence="2">Whole sample</tissue>
    </source>
</reference>
<protein>
    <submittedName>
        <fullName evidence="2">Uncharacterized protein LOC111105854</fullName>
    </submittedName>
</protein>